<feature type="region of interest" description="Disordered" evidence="6">
    <location>
        <begin position="1"/>
        <end position="22"/>
    </location>
</feature>
<evidence type="ECO:0000256" key="6">
    <source>
        <dbReference type="SAM" id="MobiDB-lite"/>
    </source>
</evidence>
<evidence type="ECO:0000256" key="2">
    <source>
        <dbReference type="ARBA" id="ARBA00022692"/>
    </source>
</evidence>
<accession>A0A2M7G7H2</accession>
<name>A0A2M7G7H2_9BACT</name>
<comment type="subcellular location">
    <subcellularLocation>
        <location evidence="1">Membrane</location>
        <topology evidence="1">Multi-pass membrane protein</topology>
    </subcellularLocation>
</comment>
<keyword evidence="4 7" id="KW-1133">Transmembrane helix</keyword>
<dbReference type="InterPro" id="IPR023494">
    <property type="entry name" value="Cyt_c_bgen_Ccs1/CcsB/ResB"/>
</dbReference>
<dbReference type="PANTHER" id="PTHR31566">
    <property type="entry name" value="CYTOCHROME C BIOGENESIS PROTEIN CCS1, CHLOROPLASTIC"/>
    <property type="match status" value="1"/>
</dbReference>
<feature type="transmembrane region" description="Helical" evidence="7">
    <location>
        <begin position="32"/>
        <end position="55"/>
    </location>
</feature>
<feature type="domain" description="ResB-like" evidence="8">
    <location>
        <begin position="295"/>
        <end position="362"/>
    </location>
</feature>
<evidence type="ECO:0000313" key="9">
    <source>
        <dbReference type="EMBL" id="PIW17912.1"/>
    </source>
</evidence>
<gene>
    <name evidence="9" type="ORF">COW36_06840</name>
</gene>
<dbReference type="GO" id="GO:0016020">
    <property type="term" value="C:membrane"/>
    <property type="evidence" value="ECO:0007669"/>
    <property type="project" value="UniProtKB-SubCell"/>
</dbReference>
<reference evidence="9 10" key="1">
    <citation type="submission" date="2017-09" db="EMBL/GenBank/DDBJ databases">
        <title>Depth-based differentiation of microbial function through sediment-hosted aquifers and enrichment of novel symbionts in the deep terrestrial subsurface.</title>
        <authorList>
            <person name="Probst A.J."/>
            <person name="Ladd B."/>
            <person name="Jarett J.K."/>
            <person name="Geller-Mcgrath D.E."/>
            <person name="Sieber C.M."/>
            <person name="Emerson J.B."/>
            <person name="Anantharaman K."/>
            <person name="Thomas B.C."/>
            <person name="Malmstrom R."/>
            <person name="Stieglmeier M."/>
            <person name="Klingl A."/>
            <person name="Woyke T."/>
            <person name="Ryan C.M."/>
            <person name="Banfield J.F."/>
        </authorList>
    </citation>
    <scope>NUCLEOTIDE SEQUENCE [LARGE SCALE GENOMIC DNA]</scope>
    <source>
        <strain evidence="9">CG17_big_fil_post_rev_8_21_14_2_50_48_46</strain>
    </source>
</reference>
<feature type="transmembrane region" description="Helical" evidence="7">
    <location>
        <begin position="92"/>
        <end position="115"/>
    </location>
</feature>
<dbReference type="Pfam" id="PF05140">
    <property type="entry name" value="ResB"/>
    <property type="match status" value="1"/>
</dbReference>
<proteinExistence type="predicted"/>
<evidence type="ECO:0000256" key="3">
    <source>
        <dbReference type="ARBA" id="ARBA00022748"/>
    </source>
</evidence>
<evidence type="ECO:0000256" key="7">
    <source>
        <dbReference type="SAM" id="Phobius"/>
    </source>
</evidence>
<evidence type="ECO:0000256" key="4">
    <source>
        <dbReference type="ARBA" id="ARBA00022989"/>
    </source>
</evidence>
<dbReference type="AlphaFoldDB" id="A0A2M7G7H2"/>
<evidence type="ECO:0000256" key="5">
    <source>
        <dbReference type="ARBA" id="ARBA00023136"/>
    </source>
</evidence>
<organism evidence="9 10">
    <name type="scientific">bacterium (Candidatus Blackallbacteria) CG17_big_fil_post_rev_8_21_14_2_50_48_46</name>
    <dbReference type="NCBI Taxonomy" id="2014261"/>
    <lineage>
        <taxon>Bacteria</taxon>
        <taxon>Candidatus Blackallbacteria</taxon>
    </lineage>
</organism>
<dbReference type="InterPro" id="IPR007816">
    <property type="entry name" value="ResB-like_domain"/>
</dbReference>
<keyword evidence="3" id="KW-0201">Cytochrome c-type biogenesis</keyword>
<feature type="compositionally biased region" description="Polar residues" evidence="6">
    <location>
        <begin position="1"/>
        <end position="12"/>
    </location>
</feature>
<keyword evidence="5 7" id="KW-0472">Membrane</keyword>
<evidence type="ECO:0000256" key="1">
    <source>
        <dbReference type="ARBA" id="ARBA00004141"/>
    </source>
</evidence>
<feature type="transmembrane region" description="Helical" evidence="7">
    <location>
        <begin position="376"/>
        <end position="399"/>
    </location>
</feature>
<dbReference type="GO" id="GO:0017004">
    <property type="term" value="P:cytochrome complex assembly"/>
    <property type="evidence" value="ECO:0007669"/>
    <property type="project" value="UniProtKB-KW"/>
</dbReference>
<dbReference type="Proteomes" id="UP000231019">
    <property type="component" value="Unassembled WGS sequence"/>
</dbReference>
<keyword evidence="2 7" id="KW-0812">Transmembrane</keyword>
<evidence type="ECO:0000313" key="10">
    <source>
        <dbReference type="Proteomes" id="UP000231019"/>
    </source>
</evidence>
<sequence>METLSADLSSETPEQKKATGKVKKSVSPAQQILNYFGSLQLTVLLLVLSILLIFFGTLAQIDQGVWTVVKSYFRSWIVWIPFQLLFPRDRVVPGAMLFPGGWTLGSLLLINLLVAHIQRFTLKKDKIGLFIIHSGLILLLAGEGLTGLMAAESNMSIDEGSSSNYSEDIRHPELAVIDGSDAKTDLVTVVPESKLRSGRLIQDSQLPFDIQVDRFFKNSALDRDPKGGGFTAKGMPEVSGTQSAQGGIDMPSALITLYKPGTTQVLGAYTTSTWLKSPHKVDVNGKTYALSLRFARSYKPYTLFLKDFRFDRYPGTEIPKNFESTVRILDPEQQVDREVRIWMNHPLRYRGETYYQASYKPDESGTVLQVVQNPSWLIPYISCVLVTLGLLWQFGFSLMRSLKRRQKRSAV</sequence>
<dbReference type="EMBL" id="PFFQ01000018">
    <property type="protein sequence ID" value="PIW17912.1"/>
    <property type="molecule type" value="Genomic_DNA"/>
</dbReference>
<comment type="caution">
    <text evidence="9">The sequence shown here is derived from an EMBL/GenBank/DDBJ whole genome shotgun (WGS) entry which is preliminary data.</text>
</comment>
<evidence type="ECO:0000259" key="8">
    <source>
        <dbReference type="Pfam" id="PF05140"/>
    </source>
</evidence>
<protein>
    <submittedName>
        <fullName evidence="9">ResB protein required for cytochrome C biosynthesis</fullName>
    </submittedName>
</protein>
<feature type="transmembrane region" description="Helical" evidence="7">
    <location>
        <begin position="127"/>
        <end position="151"/>
    </location>
</feature>